<evidence type="ECO:0008006" key="3">
    <source>
        <dbReference type="Google" id="ProtNLM"/>
    </source>
</evidence>
<gene>
    <name evidence="1" type="ORF">M0R45_015260</name>
</gene>
<dbReference type="AlphaFoldDB" id="A0AAW1XR54"/>
<evidence type="ECO:0000313" key="1">
    <source>
        <dbReference type="EMBL" id="KAK9938530.1"/>
    </source>
</evidence>
<dbReference type="EMBL" id="JBEDUW010000003">
    <property type="protein sequence ID" value="KAK9938530.1"/>
    <property type="molecule type" value="Genomic_DNA"/>
</dbReference>
<evidence type="ECO:0000313" key="2">
    <source>
        <dbReference type="Proteomes" id="UP001457282"/>
    </source>
</evidence>
<keyword evidence="2" id="KW-1185">Reference proteome</keyword>
<proteinExistence type="predicted"/>
<reference evidence="1 2" key="1">
    <citation type="journal article" date="2023" name="G3 (Bethesda)">
        <title>A chromosome-length genome assembly and annotation of blackberry (Rubus argutus, cv. 'Hillquist').</title>
        <authorList>
            <person name="Bruna T."/>
            <person name="Aryal R."/>
            <person name="Dudchenko O."/>
            <person name="Sargent D.J."/>
            <person name="Mead D."/>
            <person name="Buti M."/>
            <person name="Cavallini A."/>
            <person name="Hytonen T."/>
            <person name="Andres J."/>
            <person name="Pham M."/>
            <person name="Weisz D."/>
            <person name="Mascagni F."/>
            <person name="Usai G."/>
            <person name="Natali L."/>
            <person name="Bassil N."/>
            <person name="Fernandez G.E."/>
            <person name="Lomsadze A."/>
            <person name="Armour M."/>
            <person name="Olukolu B."/>
            <person name="Poorten T."/>
            <person name="Britton C."/>
            <person name="Davik J."/>
            <person name="Ashrafi H."/>
            <person name="Aiden E.L."/>
            <person name="Borodovsky M."/>
            <person name="Worthington M."/>
        </authorList>
    </citation>
    <scope>NUCLEOTIDE SEQUENCE [LARGE SCALE GENOMIC DNA]</scope>
    <source>
        <strain evidence="1">PI 553951</strain>
    </source>
</reference>
<comment type="caution">
    <text evidence="1">The sequence shown here is derived from an EMBL/GenBank/DDBJ whole genome shotgun (WGS) entry which is preliminary data.</text>
</comment>
<name>A0AAW1XR54_RUBAR</name>
<protein>
    <recommendedName>
        <fullName evidence="3">RNase H type-1 domain-containing protein</fullName>
    </recommendedName>
</protein>
<accession>A0AAW1XR54</accession>
<dbReference type="Proteomes" id="UP001457282">
    <property type="component" value="Unassembled WGS sequence"/>
</dbReference>
<sequence length="130" mass="14230">MAVNESQFIERIVKEIGDQVLKHKSYLDKIRPLELPAVGTIGTAIRPPSVVKLTWSRPAEGYLKINYDGAYTVRKGGLGVVARDTKGRFVAAKCSFINVESEDEVAPMAALEAVCLANLVGREFVLRVTP</sequence>
<organism evidence="1 2">
    <name type="scientific">Rubus argutus</name>
    <name type="common">Southern blackberry</name>
    <dbReference type="NCBI Taxonomy" id="59490"/>
    <lineage>
        <taxon>Eukaryota</taxon>
        <taxon>Viridiplantae</taxon>
        <taxon>Streptophyta</taxon>
        <taxon>Embryophyta</taxon>
        <taxon>Tracheophyta</taxon>
        <taxon>Spermatophyta</taxon>
        <taxon>Magnoliopsida</taxon>
        <taxon>eudicotyledons</taxon>
        <taxon>Gunneridae</taxon>
        <taxon>Pentapetalae</taxon>
        <taxon>rosids</taxon>
        <taxon>fabids</taxon>
        <taxon>Rosales</taxon>
        <taxon>Rosaceae</taxon>
        <taxon>Rosoideae</taxon>
        <taxon>Rosoideae incertae sedis</taxon>
        <taxon>Rubus</taxon>
    </lineage>
</organism>